<sequence>MSQQIFDPYSLRVHHARIAMEAFYAPTNNINRQSLRKKLLKTLKSLLADLKLGHADVSMQIPRLEKKLVEFSLGAARFKGRRRVRSDNFLTEYQEKINRCTSKFKRLAEDARSVRG</sequence>
<name>A0A9X0AZC3_9HELO</name>
<comment type="caution">
    <text evidence="1">The sequence shown here is derived from an EMBL/GenBank/DDBJ whole genome shotgun (WGS) entry which is preliminary data.</text>
</comment>
<protein>
    <submittedName>
        <fullName evidence="1">Uncharacterized protein</fullName>
    </submittedName>
</protein>
<proteinExistence type="predicted"/>
<accession>A0A9X0AZC3</accession>
<keyword evidence="2" id="KW-1185">Reference proteome</keyword>
<dbReference type="Proteomes" id="UP001152300">
    <property type="component" value="Unassembled WGS sequence"/>
</dbReference>
<dbReference type="EMBL" id="JAPEIS010000001">
    <property type="protein sequence ID" value="KAJ8071500.1"/>
    <property type="molecule type" value="Genomic_DNA"/>
</dbReference>
<reference evidence="1" key="1">
    <citation type="submission" date="2022-11" db="EMBL/GenBank/DDBJ databases">
        <title>Genome Resource of Sclerotinia nivalis Strain SnTB1, a Plant Pathogen Isolated from American Ginseng.</title>
        <authorList>
            <person name="Fan S."/>
        </authorList>
    </citation>
    <scope>NUCLEOTIDE SEQUENCE</scope>
    <source>
        <strain evidence="1">SnTB1</strain>
    </source>
</reference>
<organism evidence="1 2">
    <name type="scientific">Sclerotinia nivalis</name>
    <dbReference type="NCBI Taxonomy" id="352851"/>
    <lineage>
        <taxon>Eukaryota</taxon>
        <taxon>Fungi</taxon>
        <taxon>Dikarya</taxon>
        <taxon>Ascomycota</taxon>
        <taxon>Pezizomycotina</taxon>
        <taxon>Leotiomycetes</taxon>
        <taxon>Helotiales</taxon>
        <taxon>Sclerotiniaceae</taxon>
        <taxon>Sclerotinia</taxon>
    </lineage>
</organism>
<evidence type="ECO:0000313" key="1">
    <source>
        <dbReference type="EMBL" id="KAJ8071500.1"/>
    </source>
</evidence>
<gene>
    <name evidence="1" type="ORF">OCU04_001820</name>
</gene>
<evidence type="ECO:0000313" key="2">
    <source>
        <dbReference type="Proteomes" id="UP001152300"/>
    </source>
</evidence>
<dbReference type="AlphaFoldDB" id="A0A9X0AZC3"/>